<protein>
    <submittedName>
        <fullName evidence="1">Uncharacterized protein</fullName>
    </submittedName>
</protein>
<evidence type="ECO:0000313" key="1">
    <source>
        <dbReference type="EMBL" id="CAB4017359.1"/>
    </source>
</evidence>
<evidence type="ECO:0000313" key="2">
    <source>
        <dbReference type="Proteomes" id="UP001152795"/>
    </source>
</evidence>
<proteinExistence type="predicted"/>
<dbReference type="AlphaFoldDB" id="A0A6S7IK31"/>
<comment type="caution">
    <text evidence="1">The sequence shown here is derived from an EMBL/GenBank/DDBJ whole genome shotgun (WGS) entry which is preliminary data.</text>
</comment>
<dbReference type="PANTHER" id="PTHR33198">
    <property type="entry name" value="ANK_REP_REGION DOMAIN-CONTAINING PROTEIN-RELATED"/>
    <property type="match status" value="1"/>
</dbReference>
<dbReference type="PANTHER" id="PTHR33198:SF20">
    <property type="entry name" value="RETROTRANSPOSON GAG DOMAIN-CONTAINING PROTEIN"/>
    <property type="match status" value="1"/>
</dbReference>
<name>A0A6S7IK31_PARCT</name>
<reference evidence="1" key="1">
    <citation type="submission" date="2020-04" db="EMBL/GenBank/DDBJ databases">
        <authorList>
            <person name="Alioto T."/>
            <person name="Alioto T."/>
            <person name="Gomez Garrido J."/>
        </authorList>
    </citation>
    <scope>NUCLEOTIDE SEQUENCE</scope>
    <source>
        <strain evidence="1">A484AB</strain>
    </source>
</reference>
<accession>A0A6S7IK31</accession>
<dbReference type="OrthoDB" id="775972at2759"/>
<dbReference type="EMBL" id="CACRXK020009515">
    <property type="protein sequence ID" value="CAB4017359.1"/>
    <property type="molecule type" value="Genomic_DNA"/>
</dbReference>
<dbReference type="Proteomes" id="UP001152795">
    <property type="component" value="Unassembled WGS sequence"/>
</dbReference>
<organism evidence="1 2">
    <name type="scientific">Paramuricea clavata</name>
    <name type="common">Red gorgonian</name>
    <name type="synonym">Violescent sea-whip</name>
    <dbReference type="NCBI Taxonomy" id="317549"/>
    <lineage>
        <taxon>Eukaryota</taxon>
        <taxon>Metazoa</taxon>
        <taxon>Cnidaria</taxon>
        <taxon>Anthozoa</taxon>
        <taxon>Octocorallia</taxon>
        <taxon>Malacalcyonacea</taxon>
        <taxon>Plexauridae</taxon>
        <taxon>Paramuricea</taxon>
    </lineage>
</organism>
<keyword evidence="2" id="KW-1185">Reference proteome</keyword>
<gene>
    <name evidence="1" type="ORF">PACLA_8A041900</name>
</gene>
<sequence>MLKINAPKNFEFAKPQLWPEWKQRFQRYRIATKLKKKDDKIQVSTLIYSMGKQAEHVHKTFRLEKGEEEEYQTVLAQFDAYFVPKRNVIHERARFYQRRQHAGDTVEAFIRSLYELAENCDFADARDEQVRDPG</sequence>